<comment type="subcellular location">
    <subcellularLocation>
        <location evidence="1 7">Cell membrane</location>
        <topology evidence="1 7">Multi-pass membrane protein</topology>
    </subcellularLocation>
</comment>
<dbReference type="PANTHER" id="PTHR32243">
    <property type="entry name" value="MALTOSE TRANSPORT SYSTEM PERMEASE-RELATED"/>
    <property type="match status" value="1"/>
</dbReference>
<evidence type="ECO:0000256" key="7">
    <source>
        <dbReference type="RuleBase" id="RU363032"/>
    </source>
</evidence>
<dbReference type="PROSITE" id="PS50928">
    <property type="entry name" value="ABC_TM1"/>
    <property type="match status" value="1"/>
</dbReference>
<dbReference type="CDD" id="cd06261">
    <property type="entry name" value="TM_PBP2"/>
    <property type="match status" value="1"/>
</dbReference>
<evidence type="ECO:0000313" key="9">
    <source>
        <dbReference type="EMBL" id="KWE12760.1"/>
    </source>
</evidence>
<keyword evidence="6 7" id="KW-0472">Membrane</keyword>
<feature type="transmembrane region" description="Helical" evidence="7">
    <location>
        <begin position="257"/>
        <end position="281"/>
    </location>
</feature>
<dbReference type="EMBL" id="LPIX01000011">
    <property type="protein sequence ID" value="KWE12760.1"/>
    <property type="molecule type" value="Genomic_DNA"/>
</dbReference>
<keyword evidence="5 7" id="KW-1133">Transmembrane helix</keyword>
<dbReference type="GO" id="GO:0055085">
    <property type="term" value="P:transmembrane transport"/>
    <property type="evidence" value="ECO:0007669"/>
    <property type="project" value="InterPro"/>
</dbReference>
<sequence length="295" mass="32718">MPVDSATEGWKAAWTSARWRARGAHLAAFMTLAAFAAFCAFPFYWMLITTFKDVHDLINTTNNPFLFNLPPTLENLRVLFQETQYVRWLVNTLLVGVVVVVITLVLAVPAGYSLARLTGRRGRQLAIAIFITYLIPPTILFIPFSRIIGALGLQDSLWSLALVYPSFTVPFCTWLMMGFFKAVPRDIEEAAMMDGLSRFGAFLKVVVPLSSAGILTVVIFTLTLVMQEFVYALTFITSSSQYTVSVGVPTFLVRGDVYFWGSLMGACLVVSLPVALLYNVFLDRFVAAFTEGAVK</sequence>
<feature type="transmembrane region" description="Helical" evidence="7">
    <location>
        <begin position="157"/>
        <end position="180"/>
    </location>
</feature>
<evidence type="ECO:0000256" key="6">
    <source>
        <dbReference type="ARBA" id="ARBA00023136"/>
    </source>
</evidence>
<evidence type="ECO:0000256" key="2">
    <source>
        <dbReference type="ARBA" id="ARBA00022448"/>
    </source>
</evidence>
<accession>A0A107ESR6</accession>
<feature type="transmembrane region" description="Helical" evidence="7">
    <location>
        <begin position="201"/>
        <end position="225"/>
    </location>
</feature>
<dbReference type="AlphaFoldDB" id="A0A107ESR6"/>
<name>A0A107ESR6_9BURK</name>
<reference evidence="9 10" key="1">
    <citation type="submission" date="2015-11" db="EMBL/GenBank/DDBJ databases">
        <title>Expanding the genomic diversity of Burkholderia species for the development of highly accurate diagnostics.</title>
        <authorList>
            <person name="Sahl J."/>
            <person name="Keim P."/>
            <person name="Wagner D."/>
        </authorList>
    </citation>
    <scope>NUCLEOTIDE SEQUENCE [LARGE SCALE GENOMIC DNA]</scope>
    <source>
        <strain evidence="9 10">MSMB2167WGS</strain>
    </source>
</reference>
<evidence type="ECO:0000256" key="5">
    <source>
        <dbReference type="ARBA" id="ARBA00022989"/>
    </source>
</evidence>
<feature type="transmembrane region" description="Helical" evidence="7">
    <location>
        <begin position="88"/>
        <end position="113"/>
    </location>
</feature>
<dbReference type="Pfam" id="PF00528">
    <property type="entry name" value="BPD_transp_1"/>
    <property type="match status" value="1"/>
</dbReference>
<feature type="transmembrane region" description="Helical" evidence="7">
    <location>
        <begin position="125"/>
        <end position="145"/>
    </location>
</feature>
<proteinExistence type="inferred from homology"/>
<gene>
    <name evidence="9" type="ORF">WL73_31720</name>
</gene>
<keyword evidence="2 7" id="KW-0813">Transport</keyword>
<comment type="caution">
    <text evidence="9">The sequence shown here is derived from an EMBL/GenBank/DDBJ whole genome shotgun (WGS) entry which is preliminary data.</text>
</comment>
<evidence type="ECO:0000256" key="4">
    <source>
        <dbReference type="ARBA" id="ARBA00022692"/>
    </source>
</evidence>
<dbReference type="InterPro" id="IPR035906">
    <property type="entry name" value="MetI-like_sf"/>
</dbReference>
<keyword evidence="3" id="KW-1003">Cell membrane</keyword>
<protein>
    <submittedName>
        <fullName evidence="9">Sugar ABC transporter permease</fullName>
    </submittedName>
</protein>
<dbReference type="InterPro" id="IPR000515">
    <property type="entry name" value="MetI-like"/>
</dbReference>
<dbReference type="Proteomes" id="UP000062998">
    <property type="component" value="Unassembled WGS sequence"/>
</dbReference>
<dbReference type="Gene3D" id="1.10.3720.10">
    <property type="entry name" value="MetI-like"/>
    <property type="match status" value="1"/>
</dbReference>
<dbReference type="PANTHER" id="PTHR32243:SF18">
    <property type="entry name" value="INNER MEMBRANE ABC TRANSPORTER PERMEASE PROTEIN YCJP"/>
    <property type="match status" value="1"/>
</dbReference>
<evidence type="ECO:0000256" key="1">
    <source>
        <dbReference type="ARBA" id="ARBA00004651"/>
    </source>
</evidence>
<dbReference type="OrthoDB" id="8111552at2"/>
<keyword evidence="4 7" id="KW-0812">Transmembrane</keyword>
<feature type="domain" description="ABC transmembrane type-1" evidence="8">
    <location>
        <begin position="89"/>
        <end position="281"/>
    </location>
</feature>
<feature type="transmembrane region" description="Helical" evidence="7">
    <location>
        <begin position="26"/>
        <end position="47"/>
    </location>
</feature>
<comment type="similarity">
    <text evidence="7">Belongs to the binding-protein-dependent transport system permease family.</text>
</comment>
<evidence type="ECO:0000259" key="8">
    <source>
        <dbReference type="PROSITE" id="PS50928"/>
    </source>
</evidence>
<evidence type="ECO:0000256" key="3">
    <source>
        <dbReference type="ARBA" id="ARBA00022475"/>
    </source>
</evidence>
<dbReference type="RefSeq" id="WP_060322134.1">
    <property type="nucleotide sequence ID" value="NZ_LPIU01000027.1"/>
</dbReference>
<dbReference type="SUPFAM" id="SSF161098">
    <property type="entry name" value="MetI-like"/>
    <property type="match status" value="1"/>
</dbReference>
<dbReference type="InterPro" id="IPR050901">
    <property type="entry name" value="BP-dep_ABC_trans_perm"/>
</dbReference>
<evidence type="ECO:0000313" key="10">
    <source>
        <dbReference type="Proteomes" id="UP000062998"/>
    </source>
</evidence>
<organism evidence="9 10">
    <name type="scientific">Burkholderia ubonensis</name>
    <dbReference type="NCBI Taxonomy" id="101571"/>
    <lineage>
        <taxon>Bacteria</taxon>
        <taxon>Pseudomonadati</taxon>
        <taxon>Pseudomonadota</taxon>
        <taxon>Betaproteobacteria</taxon>
        <taxon>Burkholderiales</taxon>
        <taxon>Burkholderiaceae</taxon>
        <taxon>Burkholderia</taxon>
        <taxon>Burkholderia cepacia complex</taxon>
    </lineage>
</organism>
<dbReference type="GO" id="GO:0005886">
    <property type="term" value="C:plasma membrane"/>
    <property type="evidence" value="ECO:0007669"/>
    <property type="project" value="UniProtKB-SubCell"/>
</dbReference>